<dbReference type="EMBL" id="PNYA01000003">
    <property type="protein sequence ID" value="PMS22525.1"/>
    <property type="molecule type" value="Genomic_DNA"/>
</dbReference>
<evidence type="ECO:0000256" key="2">
    <source>
        <dbReference type="ARBA" id="ARBA00022490"/>
    </source>
</evidence>
<comment type="caution">
    <text evidence="6">The sequence shown here is derived from an EMBL/GenBank/DDBJ whole genome shotgun (WGS) entry which is preliminary data.</text>
</comment>
<dbReference type="Pfam" id="PF05400">
    <property type="entry name" value="FliT"/>
    <property type="match status" value="1"/>
</dbReference>
<dbReference type="OrthoDB" id="9009188at2"/>
<evidence type="ECO:0000256" key="1">
    <source>
        <dbReference type="ARBA" id="ARBA00004514"/>
    </source>
</evidence>
<dbReference type="InterPro" id="IPR008622">
    <property type="entry name" value="FliT"/>
</dbReference>
<name>A0A2N7VZF8_9BURK</name>
<evidence type="ECO:0000256" key="4">
    <source>
        <dbReference type="ARBA" id="ARBA00023186"/>
    </source>
</evidence>
<keyword evidence="6" id="KW-0282">Flagellum</keyword>
<keyword evidence="4" id="KW-0143">Chaperone</keyword>
<sequence>MSNESLARAYEMTRTLLAALDAGDFAFAADLAEERSPLLMSLEREQTDEDLAMIHEIMALNESIVSKASAARDAVAATHTDARERVSAAREYLAAGRMR</sequence>
<gene>
    <name evidence="6" type="ORF">C0Z18_04135</name>
</gene>
<organism evidence="6 7">
    <name type="scientific">Trinickia dabaoshanensis</name>
    <dbReference type="NCBI Taxonomy" id="564714"/>
    <lineage>
        <taxon>Bacteria</taxon>
        <taxon>Pseudomonadati</taxon>
        <taxon>Pseudomonadota</taxon>
        <taxon>Betaproteobacteria</taxon>
        <taxon>Burkholderiales</taxon>
        <taxon>Burkholderiaceae</taxon>
        <taxon>Trinickia</taxon>
    </lineage>
</organism>
<evidence type="ECO:0000256" key="5">
    <source>
        <dbReference type="ARBA" id="ARBA00093797"/>
    </source>
</evidence>
<reference evidence="6 7" key="1">
    <citation type="submission" date="2018-01" db="EMBL/GenBank/DDBJ databases">
        <title>Whole genome analyses suggest that Burkholderia sensu lato contains two further novel genera in the rhizoxinica-symbiotica group Mycetohabitans gen. nov., and Trinickia gen. nov.: implications for the evolution of diazotrophy and nodulation in the Burkholderiaceae.</title>
        <authorList>
            <person name="Estrada-de los Santos P."/>
            <person name="Palmer M."/>
            <person name="Chavez-Ramirez B."/>
            <person name="Beukes C."/>
            <person name="Steenkamp E.T."/>
            <person name="Hirsch A.M."/>
            <person name="Manyaka P."/>
            <person name="Maluk M."/>
            <person name="Lafos M."/>
            <person name="Crook M."/>
            <person name="Gross E."/>
            <person name="Simon M.F."/>
            <person name="Bueno dos Reis Junior F."/>
            <person name="Poole P.S."/>
            <person name="Venter S.N."/>
            <person name="James E.K."/>
        </authorList>
    </citation>
    <scope>NUCLEOTIDE SEQUENCE [LARGE SCALE GENOMIC DNA]</scope>
    <source>
        <strain evidence="6 7">GIMN1.004</strain>
    </source>
</reference>
<evidence type="ECO:0000313" key="7">
    <source>
        <dbReference type="Proteomes" id="UP000235616"/>
    </source>
</evidence>
<keyword evidence="6" id="KW-0969">Cilium</keyword>
<accession>A0A2N7VZF8</accession>
<evidence type="ECO:0000313" key="6">
    <source>
        <dbReference type="EMBL" id="PMS22525.1"/>
    </source>
</evidence>
<dbReference type="Proteomes" id="UP000235616">
    <property type="component" value="Unassembled WGS sequence"/>
</dbReference>
<evidence type="ECO:0000256" key="3">
    <source>
        <dbReference type="ARBA" id="ARBA00022795"/>
    </source>
</evidence>
<keyword evidence="6" id="KW-0966">Cell projection</keyword>
<keyword evidence="2" id="KW-0963">Cytoplasm</keyword>
<dbReference type="AlphaFoldDB" id="A0A2N7VZF8"/>
<comment type="subcellular location">
    <subcellularLocation>
        <location evidence="1">Cytoplasm</location>
        <location evidence="1">Cytosol</location>
    </subcellularLocation>
</comment>
<dbReference type="RefSeq" id="WP_102644115.1">
    <property type="nucleotide sequence ID" value="NZ_PNYA01000003.1"/>
</dbReference>
<protein>
    <recommendedName>
        <fullName evidence="5">Flagellar protein FliT</fullName>
    </recommendedName>
</protein>
<keyword evidence="7" id="KW-1185">Reference proteome</keyword>
<keyword evidence="3" id="KW-1005">Bacterial flagellum biogenesis</keyword>
<proteinExistence type="predicted"/>